<dbReference type="SUPFAM" id="SSF53448">
    <property type="entry name" value="Nucleotide-diphospho-sugar transferases"/>
    <property type="match status" value="1"/>
</dbReference>
<evidence type="ECO:0000259" key="6">
    <source>
        <dbReference type="Pfam" id="PF00535"/>
    </source>
</evidence>
<evidence type="ECO:0000259" key="7">
    <source>
        <dbReference type="Pfam" id="PF04138"/>
    </source>
</evidence>
<evidence type="ECO:0000313" key="9">
    <source>
        <dbReference type="Proteomes" id="UP001172728"/>
    </source>
</evidence>
<reference evidence="8" key="1">
    <citation type="submission" date="2023-06" db="EMBL/GenBank/DDBJ databases">
        <title>Sysu t00192.</title>
        <authorList>
            <person name="Gao L."/>
            <person name="Fang B.-Z."/>
            <person name="Li W.-J."/>
        </authorList>
    </citation>
    <scope>NUCLEOTIDE SEQUENCE</scope>
    <source>
        <strain evidence="8">SYSU T00192</strain>
    </source>
</reference>
<dbReference type="EC" id="2.4.-.-" evidence="8"/>
<proteinExistence type="predicted"/>
<name>A0ABT8G641_9MICO</name>
<keyword evidence="9" id="KW-1185">Reference proteome</keyword>
<dbReference type="Pfam" id="PF00535">
    <property type="entry name" value="Glycos_transf_2"/>
    <property type="match status" value="1"/>
</dbReference>
<keyword evidence="8" id="KW-0328">Glycosyltransferase</keyword>
<keyword evidence="4 5" id="KW-0472">Membrane</keyword>
<dbReference type="CDD" id="cd04179">
    <property type="entry name" value="DPM_DPG-synthase_like"/>
    <property type="match status" value="1"/>
</dbReference>
<evidence type="ECO:0000313" key="8">
    <source>
        <dbReference type="EMBL" id="MDN4474384.1"/>
    </source>
</evidence>
<feature type="domain" description="Glycosyltransferase 2-like" evidence="6">
    <location>
        <begin position="3"/>
        <end position="105"/>
    </location>
</feature>
<keyword evidence="8" id="KW-0808">Transferase</keyword>
<dbReference type="InterPro" id="IPR001173">
    <property type="entry name" value="Glyco_trans_2-like"/>
</dbReference>
<dbReference type="Pfam" id="PF04138">
    <property type="entry name" value="GtrA_DPMS_TM"/>
    <property type="match status" value="1"/>
</dbReference>
<protein>
    <submittedName>
        <fullName evidence="8">Glycosyltransferase</fullName>
        <ecNumber evidence="8">2.4.-.-</ecNumber>
    </submittedName>
</protein>
<dbReference type="InterPro" id="IPR007267">
    <property type="entry name" value="GtrA_DPMS_TM"/>
</dbReference>
<keyword evidence="2 5" id="KW-0812">Transmembrane</keyword>
<feature type="transmembrane region" description="Helical" evidence="5">
    <location>
        <begin position="218"/>
        <end position="243"/>
    </location>
</feature>
<dbReference type="EMBL" id="JAUHPW010000001">
    <property type="protein sequence ID" value="MDN4474384.1"/>
    <property type="molecule type" value="Genomic_DNA"/>
</dbReference>
<sequence>MRVLIPAYEPDARLIALVEALQPAHRVLVVDDGSGSAYDAVFAEVAARGATVLRHESNRGKAAALRTGFAWMVGHAPGEAVVCADSDGQHTAADIGRVAAALADRSDARRDDAVVLGVRAFVGDVPLRSRLGNRVTAVLLTAVAGVRVSDTQTGLRGYPASLLPWALGVRGERFAYELELLLDASRQGVPVVEVPIRTVYLDGNASSHFRPVVDSARVLWPLALFAASSLAAFAIDAVAVLALSAATGSLAIAVVGARLVSASVNFAVNRRAVFRARGPVAGQAVRYALLAAVMLFLSYASLRTLTEAGAPLLPAKLVTDALLWALSYRMQRSVVFSTQQTRASARSMQDSTPCAQV</sequence>
<feature type="transmembrane region" description="Helical" evidence="5">
    <location>
        <begin position="249"/>
        <end position="268"/>
    </location>
</feature>
<organism evidence="8 9">
    <name type="scientific">Demequina litoralis</name>
    <dbReference type="NCBI Taxonomy" id="3051660"/>
    <lineage>
        <taxon>Bacteria</taxon>
        <taxon>Bacillati</taxon>
        <taxon>Actinomycetota</taxon>
        <taxon>Actinomycetes</taxon>
        <taxon>Micrococcales</taxon>
        <taxon>Demequinaceae</taxon>
        <taxon>Demequina</taxon>
    </lineage>
</organism>
<dbReference type="Proteomes" id="UP001172728">
    <property type="component" value="Unassembled WGS sequence"/>
</dbReference>
<dbReference type="GO" id="GO:0016757">
    <property type="term" value="F:glycosyltransferase activity"/>
    <property type="evidence" value="ECO:0007669"/>
    <property type="project" value="UniProtKB-KW"/>
</dbReference>
<feature type="domain" description="GtrA/DPMS transmembrane" evidence="7">
    <location>
        <begin position="225"/>
        <end position="336"/>
    </location>
</feature>
<evidence type="ECO:0000256" key="1">
    <source>
        <dbReference type="ARBA" id="ARBA00004141"/>
    </source>
</evidence>
<evidence type="ECO:0000256" key="2">
    <source>
        <dbReference type="ARBA" id="ARBA00022692"/>
    </source>
</evidence>
<comment type="caution">
    <text evidence="8">The sequence shown here is derived from an EMBL/GenBank/DDBJ whole genome shotgun (WGS) entry which is preliminary data.</text>
</comment>
<accession>A0ABT8G641</accession>
<dbReference type="RefSeq" id="WP_301130806.1">
    <property type="nucleotide sequence ID" value="NZ_JAUHPW010000001.1"/>
</dbReference>
<dbReference type="PANTHER" id="PTHR10859:SF91">
    <property type="entry name" value="DOLICHYL-PHOSPHATE BETA-GLUCOSYLTRANSFERASE"/>
    <property type="match status" value="1"/>
</dbReference>
<comment type="subcellular location">
    <subcellularLocation>
        <location evidence="1">Membrane</location>
        <topology evidence="1">Multi-pass membrane protein</topology>
    </subcellularLocation>
</comment>
<evidence type="ECO:0000256" key="3">
    <source>
        <dbReference type="ARBA" id="ARBA00022989"/>
    </source>
</evidence>
<dbReference type="Gene3D" id="3.90.550.10">
    <property type="entry name" value="Spore Coat Polysaccharide Biosynthesis Protein SpsA, Chain A"/>
    <property type="match status" value="1"/>
</dbReference>
<dbReference type="PANTHER" id="PTHR10859">
    <property type="entry name" value="GLYCOSYL TRANSFERASE"/>
    <property type="match status" value="1"/>
</dbReference>
<dbReference type="InterPro" id="IPR029044">
    <property type="entry name" value="Nucleotide-diphossugar_trans"/>
</dbReference>
<evidence type="ECO:0000256" key="5">
    <source>
        <dbReference type="SAM" id="Phobius"/>
    </source>
</evidence>
<keyword evidence="3 5" id="KW-1133">Transmembrane helix</keyword>
<evidence type="ECO:0000256" key="4">
    <source>
        <dbReference type="ARBA" id="ARBA00023136"/>
    </source>
</evidence>
<gene>
    <name evidence="8" type="ORF">QQX09_00790</name>
</gene>